<dbReference type="SUPFAM" id="SSF52266">
    <property type="entry name" value="SGNH hydrolase"/>
    <property type="match status" value="1"/>
</dbReference>
<comment type="similarity">
    <text evidence="1">Belongs to the 'GDSL' lipolytic enzyme family.</text>
</comment>
<protein>
    <recommendedName>
        <fullName evidence="8">GDSL esterase/lipase</fullName>
    </recommendedName>
</protein>
<evidence type="ECO:0008006" key="8">
    <source>
        <dbReference type="Google" id="ProtNLM"/>
    </source>
</evidence>
<keyword evidence="3" id="KW-0443">Lipid metabolism</keyword>
<feature type="signal peptide" evidence="5">
    <location>
        <begin position="1"/>
        <end position="26"/>
    </location>
</feature>
<name>A0A835AS86_9POAL</name>
<dbReference type="PANTHER" id="PTHR46020">
    <property type="entry name" value="OSJNBB0059K02.9 PROTEIN"/>
    <property type="match status" value="1"/>
</dbReference>
<dbReference type="Pfam" id="PF00657">
    <property type="entry name" value="Lipase_GDSL"/>
    <property type="match status" value="1"/>
</dbReference>
<gene>
    <name evidence="6" type="ORF">HU200_050044</name>
</gene>
<keyword evidence="2" id="KW-0378">Hydrolase</keyword>
<evidence type="ECO:0000256" key="3">
    <source>
        <dbReference type="ARBA" id="ARBA00023098"/>
    </source>
</evidence>
<feature type="region of interest" description="Disordered" evidence="4">
    <location>
        <begin position="97"/>
        <end position="116"/>
    </location>
</feature>
<dbReference type="PANTHER" id="PTHR46020:SF15">
    <property type="entry name" value="SGNH HYDROLASE-TYPE ESTERASE DOMAIN-CONTAINING PROTEIN"/>
    <property type="match status" value="1"/>
</dbReference>
<evidence type="ECO:0000256" key="2">
    <source>
        <dbReference type="ARBA" id="ARBA00022801"/>
    </source>
</evidence>
<evidence type="ECO:0000256" key="5">
    <source>
        <dbReference type="SAM" id="SignalP"/>
    </source>
</evidence>
<dbReference type="AlphaFoldDB" id="A0A835AS86"/>
<dbReference type="OrthoDB" id="671228at2759"/>
<dbReference type="InterPro" id="IPR036514">
    <property type="entry name" value="SGNH_hydro_sf"/>
</dbReference>
<evidence type="ECO:0000256" key="1">
    <source>
        <dbReference type="ARBA" id="ARBA00008668"/>
    </source>
</evidence>
<dbReference type="InterPro" id="IPR001087">
    <property type="entry name" value="GDSL"/>
</dbReference>
<evidence type="ECO:0000313" key="6">
    <source>
        <dbReference type="EMBL" id="KAF8671331.1"/>
    </source>
</evidence>
<dbReference type="EMBL" id="JACEFO010002240">
    <property type="protein sequence ID" value="KAF8671331.1"/>
    <property type="molecule type" value="Genomic_DNA"/>
</dbReference>
<keyword evidence="7" id="KW-1185">Reference proteome</keyword>
<organism evidence="6 7">
    <name type="scientific">Digitaria exilis</name>
    <dbReference type="NCBI Taxonomy" id="1010633"/>
    <lineage>
        <taxon>Eukaryota</taxon>
        <taxon>Viridiplantae</taxon>
        <taxon>Streptophyta</taxon>
        <taxon>Embryophyta</taxon>
        <taxon>Tracheophyta</taxon>
        <taxon>Spermatophyta</taxon>
        <taxon>Magnoliopsida</taxon>
        <taxon>Liliopsida</taxon>
        <taxon>Poales</taxon>
        <taxon>Poaceae</taxon>
        <taxon>PACMAD clade</taxon>
        <taxon>Panicoideae</taxon>
        <taxon>Panicodae</taxon>
        <taxon>Paniceae</taxon>
        <taxon>Anthephorinae</taxon>
        <taxon>Digitaria</taxon>
    </lineage>
</organism>
<accession>A0A835AS86</accession>
<reference evidence="6" key="1">
    <citation type="submission" date="2020-07" db="EMBL/GenBank/DDBJ databases">
        <title>Genome sequence and genetic diversity analysis of an under-domesticated orphan crop, white fonio (Digitaria exilis).</title>
        <authorList>
            <person name="Bennetzen J.L."/>
            <person name="Chen S."/>
            <person name="Ma X."/>
            <person name="Wang X."/>
            <person name="Yssel A.E.J."/>
            <person name="Chaluvadi S.R."/>
            <person name="Johnson M."/>
            <person name="Gangashetty P."/>
            <person name="Hamidou F."/>
            <person name="Sanogo M.D."/>
            <person name="Zwaenepoel A."/>
            <person name="Wallace J."/>
            <person name="Van De Peer Y."/>
            <person name="Van Deynze A."/>
        </authorList>
    </citation>
    <scope>NUCLEOTIDE SEQUENCE</scope>
    <source>
        <tissue evidence="6">Leaves</tissue>
    </source>
</reference>
<feature type="chain" id="PRO_5032323371" description="GDSL esterase/lipase" evidence="5">
    <location>
        <begin position="27"/>
        <end position="348"/>
    </location>
</feature>
<evidence type="ECO:0000256" key="4">
    <source>
        <dbReference type="SAM" id="MobiDB-lite"/>
    </source>
</evidence>
<keyword evidence="5" id="KW-0732">Signal</keyword>
<dbReference type="Gene3D" id="3.40.50.1110">
    <property type="entry name" value="SGNH hydrolase"/>
    <property type="match status" value="1"/>
</dbReference>
<sequence length="348" mass="37967">MTKLLLFTAACFVLLLLNGAHHVVEGRPHRERRNDYMLFVLGDSYADVGNRPQTSEKTVLSRAWFYPYGISDSAHGNRPTGRVSDGMVQSDILAKILGGDESPPPSRRHWRDSDKVDPSGVNFAVGGAGVLSDDRAAPSLGQQVDQLASLISSGAVETADLDRSVALVAISTGADYNGRITHESSSRDMTALTGQVTDELVAAVRRLRDLGVTKVLVNLLPALGCMPWQSVASNYATCDSHSNALASMHNAALRRRLHDSYDDVLLLDLYSIFSNSVQPNVGPCCRNPDPNGYCGQDDSSGRPHYSVCDNPDQAFFWDYMHPTQAGWETIMQQLQGPIQDFLGIQSSW</sequence>
<dbReference type="GO" id="GO:0016788">
    <property type="term" value="F:hydrolase activity, acting on ester bonds"/>
    <property type="evidence" value="ECO:0007669"/>
    <property type="project" value="InterPro"/>
</dbReference>
<proteinExistence type="inferred from homology"/>
<dbReference type="Proteomes" id="UP000636709">
    <property type="component" value="Unassembled WGS sequence"/>
</dbReference>
<dbReference type="GO" id="GO:0006629">
    <property type="term" value="P:lipid metabolic process"/>
    <property type="evidence" value="ECO:0007669"/>
    <property type="project" value="UniProtKB-KW"/>
</dbReference>
<comment type="caution">
    <text evidence="6">The sequence shown here is derived from an EMBL/GenBank/DDBJ whole genome shotgun (WGS) entry which is preliminary data.</text>
</comment>
<evidence type="ECO:0000313" key="7">
    <source>
        <dbReference type="Proteomes" id="UP000636709"/>
    </source>
</evidence>